<organism evidence="2 3">
    <name type="scientific">Miscanthus lutarioriparius</name>
    <dbReference type="NCBI Taxonomy" id="422564"/>
    <lineage>
        <taxon>Eukaryota</taxon>
        <taxon>Viridiplantae</taxon>
        <taxon>Streptophyta</taxon>
        <taxon>Embryophyta</taxon>
        <taxon>Tracheophyta</taxon>
        <taxon>Spermatophyta</taxon>
        <taxon>Magnoliopsida</taxon>
        <taxon>Liliopsida</taxon>
        <taxon>Poales</taxon>
        <taxon>Poaceae</taxon>
        <taxon>PACMAD clade</taxon>
        <taxon>Panicoideae</taxon>
        <taxon>Andropogonodae</taxon>
        <taxon>Andropogoneae</taxon>
        <taxon>Saccharinae</taxon>
        <taxon>Miscanthus</taxon>
    </lineage>
</organism>
<dbReference type="EMBL" id="CAJGYO010000012">
    <property type="protein sequence ID" value="CAD6261887.1"/>
    <property type="molecule type" value="Genomic_DNA"/>
</dbReference>
<name>A0A811QZC2_9POAL</name>
<proteinExistence type="predicted"/>
<reference evidence="2" key="1">
    <citation type="submission" date="2020-10" db="EMBL/GenBank/DDBJ databases">
        <authorList>
            <person name="Han B."/>
            <person name="Lu T."/>
            <person name="Zhao Q."/>
            <person name="Huang X."/>
            <person name="Zhao Y."/>
        </authorList>
    </citation>
    <scope>NUCLEOTIDE SEQUENCE</scope>
</reference>
<accession>A0A811QZC2</accession>
<dbReference type="Proteomes" id="UP000604825">
    <property type="component" value="Unassembled WGS sequence"/>
</dbReference>
<evidence type="ECO:0000313" key="3">
    <source>
        <dbReference type="Proteomes" id="UP000604825"/>
    </source>
</evidence>
<comment type="caution">
    <text evidence="2">The sequence shown here is derived from an EMBL/GenBank/DDBJ whole genome shotgun (WGS) entry which is preliminary data.</text>
</comment>
<dbReference type="AlphaFoldDB" id="A0A811QZC2"/>
<feature type="region of interest" description="Disordered" evidence="1">
    <location>
        <begin position="43"/>
        <end position="66"/>
    </location>
</feature>
<evidence type="ECO:0000256" key="1">
    <source>
        <dbReference type="SAM" id="MobiDB-lite"/>
    </source>
</evidence>
<keyword evidence="3" id="KW-1185">Reference proteome</keyword>
<gene>
    <name evidence="2" type="ORF">NCGR_LOCUS45273</name>
</gene>
<protein>
    <submittedName>
        <fullName evidence="2">Uncharacterized protein</fullName>
    </submittedName>
</protein>
<evidence type="ECO:0000313" key="2">
    <source>
        <dbReference type="EMBL" id="CAD6261887.1"/>
    </source>
</evidence>
<feature type="compositionally biased region" description="Basic and acidic residues" evidence="1">
    <location>
        <begin position="43"/>
        <end position="53"/>
    </location>
</feature>
<sequence>MRKLAFHERKRLKRVNLLDYDKGKGRREGRVMQRYHIVERDDYNKPNQKHECSPARAPPGPRPGDCITWVDSSKIKKRVMEYNDALA</sequence>